<keyword evidence="1" id="KW-0812">Transmembrane</keyword>
<protein>
    <submittedName>
        <fullName evidence="2">Translation initiation factor 2</fullName>
    </submittedName>
</protein>
<dbReference type="GO" id="GO:0003743">
    <property type="term" value="F:translation initiation factor activity"/>
    <property type="evidence" value="ECO:0007669"/>
    <property type="project" value="UniProtKB-KW"/>
</dbReference>
<feature type="transmembrane region" description="Helical" evidence="1">
    <location>
        <begin position="63"/>
        <end position="82"/>
    </location>
</feature>
<name>A0A9D1CMK7_9FIRM</name>
<evidence type="ECO:0000313" key="3">
    <source>
        <dbReference type="Proteomes" id="UP000886796"/>
    </source>
</evidence>
<keyword evidence="1" id="KW-1133">Transmembrane helix</keyword>
<dbReference type="EMBL" id="DVFK01000036">
    <property type="protein sequence ID" value="HIQ67399.1"/>
    <property type="molecule type" value="Genomic_DNA"/>
</dbReference>
<organism evidence="2 3">
    <name type="scientific">Candidatus Faecousia excrementigallinarum</name>
    <dbReference type="NCBI Taxonomy" id="2840806"/>
    <lineage>
        <taxon>Bacteria</taxon>
        <taxon>Bacillati</taxon>
        <taxon>Bacillota</taxon>
        <taxon>Clostridia</taxon>
        <taxon>Eubacteriales</taxon>
        <taxon>Oscillospiraceae</taxon>
        <taxon>Faecousia</taxon>
    </lineage>
</organism>
<evidence type="ECO:0000313" key="2">
    <source>
        <dbReference type="EMBL" id="HIQ67399.1"/>
    </source>
</evidence>
<dbReference type="Proteomes" id="UP000886796">
    <property type="component" value="Unassembled WGS sequence"/>
</dbReference>
<reference evidence="2" key="2">
    <citation type="journal article" date="2021" name="PeerJ">
        <title>Extensive microbial diversity within the chicken gut microbiome revealed by metagenomics and culture.</title>
        <authorList>
            <person name="Gilroy R."/>
            <person name="Ravi A."/>
            <person name="Getino M."/>
            <person name="Pursley I."/>
            <person name="Horton D.L."/>
            <person name="Alikhan N.F."/>
            <person name="Baker D."/>
            <person name="Gharbi K."/>
            <person name="Hall N."/>
            <person name="Watson M."/>
            <person name="Adriaenssens E.M."/>
            <person name="Foster-Nyarko E."/>
            <person name="Jarju S."/>
            <person name="Secka A."/>
            <person name="Antonio M."/>
            <person name="Oren A."/>
            <person name="Chaudhuri R.R."/>
            <person name="La Ragione R."/>
            <person name="Hildebrand F."/>
            <person name="Pallen M.J."/>
        </authorList>
    </citation>
    <scope>NUCLEOTIDE SEQUENCE</scope>
    <source>
        <strain evidence="2">13361</strain>
    </source>
</reference>
<sequence length="86" mass="9339">MVKGISKQVIVVQSPDPKLFEQAIFILKEGAMESGGVTDQQLLSEANRLIRSGRGEKLAIRRIYGPIWACAGALLTGIAWVICTLI</sequence>
<reference evidence="2" key="1">
    <citation type="submission" date="2020-10" db="EMBL/GenBank/DDBJ databases">
        <authorList>
            <person name="Gilroy R."/>
        </authorList>
    </citation>
    <scope>NUCLEOTIDE SEQUENCE</scope>
    <source>
        <strain evidence="2">13361</strain>
    </source>
</reference>
<gene>
    <name evidence="2" type="ORF">IAB74_02675</name>
</gene>
<keyword evidence="2" id="KW-0396">Initiation factor</keyword>
<dbReference type="AlphaFoldDB" id="A0A9D1CMK7"/>
<keyword evidence="2" id="KW-0648">Protein biosynthesis</keyword>
<evidence type="ECO:0000256" key="1">
    <source>
        <dbReference type="SAM" id="Phobius"/>
    </source>
</evidence>
<accession>A0A9D1CMK7</accession>
<comment type="caution">
    <text evidence="2">The sequence shown here is derived from an EMBL/GenBank/DDBJ whole genome shotgun (WGS) entry which is preliminary data.</text>
</comment>
<keyword evidence="1" id="KW-0472">Membrane</keyword>
<proteinExistence type="predicted"/>